<evidence type="ECO:0000313" key="1">
    <source>
        <dbReference type="EMBL" id="QQP11661.1"/>
    </source>
</evidence>
<name>A0ABX7APF5_9BACI</name>
<evidence type="ECO:0000313" key="2">
    <source>
        <dbReference type="Proteomes" id="UP000596049"/>
    </source>
</evidence>
<protein>
    <submittedName>
        <fullName evidence="1">Uncharacterized protein</fullName>
    </submittedName>
</protein>
<dbReference type="EMBL" id="CP067341">
    <property type="protein sequence ID" value="QQP11661.1"/>
    <property type="molecule type" value="Genomic_DNA"/>
</dbReference>
<organism evidence="1 2">
    <name type="scientific">Lysinibacillus agricola</name>
    <dbReference type="NCBI Taxonomy" id="2590012"/>
    <lineage>
        <taxon>Bacteria</taxon>
        <taxon>Bacillati</taxon>
        <taxon>Bacillota</taxon>
        <taxon>Bacilli</taxon>
        <taxon>Bacillales</taxon>
        <taxon>Bacillaceae</taxon>
        <taxon>Lysinibacillus</taxon>
    </lineage>
</organism>
<dbReference type="Proteomes" id="UP000596049">
    <property type="component" value="Chromosome"/>
</dbReference>
<gene>
    <name evidence="1" type="ORF">FJQ98_21120</name>
</gene>
<reference evidence="1 2" key="1">
    <citation type="submission" date="2020-01" db="EMBL/GenBank/DDBJ databases">
        <authorList>
            <person name="Liu G."/>
            <person name="Liu B."/>
        </authorList>
    </citation>
    <scope>NUCLEOTIDE SEQUENCE [LARGE SCALE GENOMIC DNA]</scope>
    <source>
        <strain evidence="1 2">FJAT-51161</strain>
    </source>
</reference>
<dbReference type="RefSeq" id="WP_053592699.1">
    <property type="nucleotide sequence ID" value="NZ_CP067341.1"/>
</dbReference>
<accession>A0ABX7APF5</accession>
<proteinExistence type="predicted"/>
<sequence length="101" mass="11395">MKLKQTITQIDVAEYDVQIEISDGSIYAENFTQSNAVYPAFKTLIRVLQPFKDVALHVQTNSQPLADEYNATQQNPNAALLNHLKMVIARQNLDVTIEYVA</sequence>
<keyword evidence="2" id="KW-1185">Reference proteome</keyword>